<evidence type="ECO:0000259" key="1">
    <source>
        <dbReference type="Pfam" id="PF00483"/>
    </source>
</evidence>
<dbReference type="Pfam" id="PF00483">
    <property type="entry name" value="NTP_transferase"/>
    <property type="match status" value="1"/>
</dbReference>
<feature type="non-terminal residue" evidence="2">
    <location>
        <position position="107"/>
    </location>
</feature>
<accession>A0A383BUG1</accession>
<dbReference type="EMBL" id="UINC01203308">
    <property type="protein sequence ID" value="SVE23501.1"/>
    <property type="molecule type" value="Genomic_DNA"/>
</dbReference>
<proteinExistence type="predicted"/>
<dbReference type="InterPro" id="IPR051161">
    <property type="entry name" value="Mannose-6P_isomerase_type2"/>
</dbReference>
<protein>
    <recommendedName>
        <fullName evidence="1">Nucleotidyl transferase domain-containing protein</fullName>
    </recommendedName>
</protein>
<dbReference type="PANTHER" id="PTHR46390:SF1">
    <property type="entry name" value="MANNOSE-1-PHOSPHATE GUANYLYLTRANSFERASE"/>
    <property type="match status" value="1"/>
</dbReference>
<dbReference type="PANTHER" id="PTHR46390">
    <property type="entry name" value="MANNOSE-1-PHOSPHATE GUANYLYLTRANSFERASE"/>
    <property type="match status" value="1"/>
</dbReference>
<evidence type="ECO:0000313" key="2">
    <source>
        <dbReference type="EMBL" id="SVE23501.1"/>
    </source>
</evidence>
<reference evidence="2" key="1">
    <citation type="submission" date="2018-05" db="EMBL/GenBank/DDBJ databases">
        <authorList>
            <person name="Lanie J.A."/>
            <person name="Ng W.-L."/>
            <person name="Kazmierczak K.M."/>
            <person name="Andrzejewski T.M."/>
            <person name="Davidsen T.M."/>
            <person name="Wayne K.J."/>
            <person name="Tettelin H."/>
            <person name="Glass J.I."/>
            <person name="Rusch D."/>
            <person name="Podicherti R."/>
            <person name="Tsui H.-C.T."/>
            <person name="Winkler M.E."/>
        </authorList>
    </citation>
    <scope>NUCLEOTIDE SEQUENCE</scope>
</reference>
<dbReference type="AlphaFoldDB" id="A0A383BUG1"/>
<gene>
    <name evidence="2" type="ORF">METZ01_LOCUS476355</name>
</gene>
<dbReference type="GO" id="GO:0009298">
    <property type="term" value="P:GDP-mannose biosynthetic process"/>
    <property type="evidence" value="ECO:0007669"/>
    <property type="project" value="TreeGrafter"/>
</dbReference>
<feature type="domain" description="Nucleotidyl transferase" evidence="1">
    <location>
        <begin position="5"/>
        <end position="98"/>
    </location>
</feature>
<dbReference type="SUPFAM" id="SSF53448">
    <property type="entry name" value="Nucleotide-diphospho-sugar transferases"/>
    <property type="match status" value="1"/>
</dbReference>
<dbReference type="InterPro" id="IPR029044">
    <property type="entry name" value="Nucleotide-diphossugar_trans"/>
</dbReference>
<dbReference type="GO" id="GO:0004475">
    <property type="term" value="F:mannose-1-phosphate guanylyltransferase (GTP) activity"/>
    <property type="evidence" value="ECO:0007669"/>
    <property type="project" value="TreeGrafter"/>
</dbReference>
<dbReference type="Gene3D" id="3.90.550.10">
    <property type="entry name" value="Spore Coat Polysaccharide Biosynthesis Protein SpsA, Chain A"/>
    <property type="match status" value="1"/>
</dbReference>
<sequence>MKITPVILAGGSGTRLWPISREDEPKQFLPLINSRSLFQDTALRFQDSELYRYPMIVGNEIHRFLIQNQLKELDLNSHEIILEPIGKNTAPALTLASMRMSKLIEGY</sequence>
<organism evidence="2">
    <name type="scientific">marine metagenome</name>
    <dbReference type="NCBI Taxonomy" id="408172"/>
    <lineage>
        <taxon>unclassified sequences</taxon>
        <taxon>metagenomes</taxon>
        <taxon>ecological metagenomes</taxon>
    </lineage>
</organism>
<dbReference type="InterPro" id="IPR005835">
    <property type="entry name" value="NTP_transferase_dom"/>
</dbReference>
<name>A0A383BUG1_9ZZZZ</name>